<feature type="region of interest" description="Disordered" evidence="1">
    <location>
        <begin position="1"/>
        <end position="95"/>
    </location>
</feature>
<feature type="compositionally biased region" description="Basic residues" evidence="1">
    <location>
        <begin position="1"/>
        <end position="11"/>
    </location>
</feature>
<evidence type="ECO:0000313" key="3">
    <source>
        <dbReference type="Proteomes" id="UP001274896"/>
    </source>
</evidence>
<gene>
    <name evidence="2" type="ORF">QTP70_013700</name>
</gene>
<keyword evidence="3" id="KW-1185">Reference proteome</keyword>
<accession>A0AAE0Q0E9</accession>
<evidence type="ECO:0000313" key="2">
    <source>
        <dbReference type="EMBL" id="KAK3510698.1"/>
    </source>
</evidence>
<dbReference type="AlphaFoldDB" id="A0AAE0Q0E9"/>
<evidence type="ECO:0000256" key="1">
    <source>
        <dbReference type="SAM" id="MobiDB-lite"/>
    </source>
</evidence>
<name>A0AAE0Q0E9_9TELE</name>
<sequence>MTFGKKNKNKGKLGSLSEEELNKSESEMLMEADVSAPARAHVPEVEDDDFDPNYARINNFRDPPPPSHVSYPNRMQSPHYVPPTSPAYNAPLTNEDPREGLYAKVNKIKPLAQPTDVRIQKAAVGGSAIKKIKS</sequence>
<comment type="caution">
    <text evidence="2">The sequence shown here is derived from an EMBL/GenBank/DDBJ whole genome shotgun (WGS) entry which is preliminary data.</text>
</comment>
<organism evidence="2 3">
    <name type="scientific">Hemibagrus guttatus</name>
    <dbReference type="NCBI Taxonomy" id="175788"/>
    <lineage>
        <taxon>Eukaryota</taxon>
        <taxon>Metazoa</taxon>
        <taxon>Chordata</taxon>
        <taxon>Craniata</taxon>
        <taxon>Vertebrata</taxon>
        <taxon>Euteleostomi</taxon>
        <taxon>Actinopterygii</taxon>
        <taxon>Neopterygii</taxon>
        <taxon>Teleostei</taxon>
        <taxon>Ostariophysi</taxon>
        <taxon>Siluriformes</taxon>
        <taxon>Bagridae</taxon>
        <taxon>Hemibagrus</taxon>
    </lineage>
</organism>
<proteinExistence type="predicted"/>
<dbReference type="Proteomes" id="UP001274896">
    <property type="component" value="Unassembled WGS sequence"/>
</dbReference>
<reference evidence="2" key="1">
    <citation type="submission" date="2023-06" db="EMBL/GenBank/DDBJ databases">
        <title>Male Hemibagrus guttatus genome.</title>
        <authorList>
            <person name="Bian C."/>
        </authorList>
    </citation>
    <scope>NUCLEOTIDE SEQUENCE</scope>
    <source>
        <strain evidence="2">Male_cb2023</strain>
        <tissue evidence="2">Muscle</tissue>
    </source>
</reference>
<dbReference type="EMBL" id="JAUCMX010000025">
    <property type="protein sequence ID" value="KAK3510698.1"/>
    <property type="molecule type" value="Genomic_DNA"/>
</dbReference>
<protein>
    <submittedName>
        <fullName evidence="2">Uncharacterized protein</fullName>
    </submittedName>
</protein>